<accession>A0A2Z6S4T5</accession>
<name>A0A2Z6S4T5_9GLOM</name>
<keyword evidence="1" id="KW-0808">Transferase</keyword>
<gene>
    <name evidence="9" type="ORF">RCL2_001437800</name>
    <name evidence="8" type="ORF">RclHR1_00780003</name>
</gene>
<dbReference type="Gene3D" id="1.10.510.10">
    <property type="entry name" value="Transferase(Phosphotransferase) domain 1"/>
    <property type="match status" value="1"/>
</dbReference>
<dbReference type="InterPro" id="IPR011009">
    <property type="entry name" value="Kinase-like_dom_sf"/>
</dbReference>
<dbReference type="SMART" id="SM00028">
    <property type="entry name" value="TPR"/>
    <property type="match status" value="5"/>
</dbReference>
<keyword evidence="3" id="KW-0418">Kinase</keyword>
<feature type="binding site" evidence="6">
    <location>
        <position position="63"/>
    </location>
    <ligand>
        <name>ATP</name>
        <dbReference type="ChEBI" id="CHEBI:30616"/>
    </ligand>
</feature>
<comment type="caution">
    <text evidence="8">The sequence shown here is derived from an EMBL/GenBank/DDBJ whole genome shotgun (WGS) entry which is preliminary data.</text>
</comment>
<reference evidence="9" key="2">
    <citation type="submission" date="2019-10" db="EMBL/GenBank/DDBJ databases">
        <title>Conservation and host-specific expression of non-tandemly repeated heterogenous ribosome RNA gene in arbuscular mycorrhizal fungi.</title>
        <authorList>
            <person name="Maeda T."/>
            <person name="Kobayashi Y."/>
            <person name="Nakagawa T."/>
            <person name="Ezawa T."/>
            <person name="Yamaguchi K."/>
            <person name="Bino T."/>
            <person name="Nishimoto Y."/>
            <person name="Shigenobu S."/>
            <person name="Kawaguchi M."/>
        </authorList>
    </citation>
    <scope>NUCLEOTIDE SEQUENCE</scope>
    <source>
        <strain evidence="9">HR1</strain>
    </source>
</reference>
<dbReference type="SUPFAM" id="SSF48452">
    <property type="entry name" value="TPR-like"/>
    <property type="match status" value="1"/>
</dbReference>
<dbReference type="PROSITE" id="PS50005">
    <property type="entry name" value="TPR"/>
    <property type="match status" value="2"/>
</dbReference>
<organism evidence="8 10">
    <name type="scientific">Rhizophagus clarus</name>
    <dbReference type="NCBI Taxonomy" id="94130"/>
    <lineage>
        <taxon>Eukaryota</taxon>
        <taxon>Fungi</taxon>
        <taxon>Fungi incertae sedis</taxon>
        <taxon>Mucoromycota</taxon>
        <taxon>Glomeromycotina</taxon>
        <taxon>Glomeromycetes</taxon>
        <taxon>Glomerales</taxon>
        <taxon>Glomeraceae</taxon>
        <taxon>Rhizophagus</taxon>
    </lineage>
</organism>
<dbReference type="PANTHER" id="PTHR44329:SF288">
    <property type="entry name" value="MITOGEN-ACTIVATED PROTEIN KINASE KINASE KINASE 20"/>
    <property type="match status" value="1"/>
</dbReference>
<evidence type="ECO:0000259" key="7">
    <source>
        <dbReference type="PROSITE" id="PS50011"/>
    </source>
</evidence>
<dbReference type="InterPro" id="IPR000719">
    <property type="entry name" value="Prot_kinase_dom"/>
</dbReference>
<dbReference type="Proteomes" id="UP000247702">
    <property type="component" value="Unassembled WGS sequence"/>
</dbReference>
<dbReference type="GO" id="GO:0005524">
    <property type="term" value="F:ATP binding"/>
    <property type="evidence" value="ECO:0007669"/>
    <property type="project" value="UniProtKB-UniRule"/>
</dbReference>
<dbReference type="EMBL" id="BEXD01004181">
    <property type="protein sequence ID" value="GBC07923.1"/>
    <property type="molecule type" value="Genomic_DNA"/>
</dbReference>
<feature type="domain" description="Protein kinase" evidence="7">
    <location>
        <begin position="34"/>
        <end position="296"/>
    </location>
</feature>
<dbReference type="Pfam" id="PF12895">
    <property type="entry name" value="ANAPC3"/>
    <property type="match status" value="1"/>
</dbReference>
<dbReference type="Gene3D" id="1.25.40.10">
    <property type="entry name" value="Tetratricopeptide repeat domain"/>
    <property type="match status" value="2"/>
</dbReference>
<evidence type="ECO:0000256" key="5">
    <source>
        <dbReference type="PROSITE-ProRule" id="PRU00339"/>
    </source>
</evidence>
<dbReference type="PROSITE" id="PS00107">
    <property type="entry name" value="PROTEIN_KINASE_ATP"/>
    <property type="match status" value="1"/>
</dbReference>
<keyword evidence="4 6" id="KW-0067">ATP-binding</keyword>
<feature type="repeat" description="TPR" evidence="5">
    <location>
        <begin position="1203"/>
        <end position="1236"/>
    </location>
</feature>
<reference evidence="8 10" key="1">
    <citation type="submission" date="2017-11" db="EMBL/GenBank/DDBJ databases">
        <title>The genome of Rhizophagus clarus HR1 reveals common genetic basis of auxotrophy among arbuscular mycorrhizal fungi.</title>
        <authorList>
            <person name="Kobayashi Y."/>
        </authorList>
    </citation>
    <scope>NUCLEOTIDE SEQUENCE [LARGE SCALE GENOMIC DNA]</scope>
    <source>
        <strain evidence="8 10">HR1</strain>
    </source>
</reference>
<dbReference type="EMBL" id="BLAL01000165">
    <property type="protein sequence ID" value="GES87381.1"/>
    <property type="molecule type" value="Genomic_DNA"/>
</dbReference>
<dbReference type="GO" id="GO:0004674">
    <property type="term" value="F:protein serine/threonine kinase activity"/>
    <property type="evidence" value="ECO:0007669"/>
    <property type="project" value="TreeGrafter"/>
</dbReference>
<evidence type="ECO:0000256" key="1">
    <source>
        <dbReference type="ARBA" id="ARBA00022679"/>
    </source>
</evidence>
<sequence length="1624" mass="189799">MEETSEKNDLNYYINWLDNSIAEEHIKYYEFSDFTNIQQIGKGSYGNVIRVNWKNSSRPFALKSFNNDKQTLKEVVKELKLHRSVDDHENIIRLYGITKFEDTVHQMKYSLVLEYANNGTLNTYLSEYFHELDWNEKLLLALQLANAVGFLHEKDIIHRDLHPNNILVHQKNIKLADFGLSKKIAEASSNASKIIGVIPFIDPERFNNQGKTYKLNKKSDVYSVGVLLWQISSGYEPFKGFVYDACLMLYILKGKREETIVGTPVKYYQLYSECWKRESNERPDMQKVVTVLESIISSEQNDVITHNVNEKKELEEYNSNLNKGTIDINNDLMNDITSLNIKSGIVPGSGIISSSSVSNQAVKQSVDYTRNDIINDVTSLNVKSGIVPESGSSVTNQKTEQSVDYTRNDIINDVTSLNIKSGIIISNISNRATEPLIDYTRAYKSHLLLELEKEGLITPDDKVEELLKNLAKPKYLYALKLLFENPQNEFPSEILINSLKSLANPGLFDYYSKDYIARLELHLRTWVAVLERIQFSYPPITFSKDLQDKVSNSLAKFAEIYYKTTQVVDGNLKLKFRQEDKMNNYNIDFLLIQLRDTLNSLRDDESWLQELLKRIKDLLNTVLNIIPSPKATIPNDDCTILSLLTQVRQSLNFKYPVASYYINWRIILIIQHNLFVWSEGSEKIISKKFGEMVLMEYIWSFIEREWVNAADKSILDSQTKFDEISNKVIKTLKNTGSFLNDFSGNEPIALPHTLWFGILDLAQNLIRRSTRTATYGLCYYLAIESLNKAPSNFIQFKAIEILLHLFNIDNKMFSMIEIDFEQYTKKLNENNLTNSLEKFRLLLTFVKEKYLEDLKILSNDTGKGKEGKGKDLNQDHLKREQILSSNILDVIAYEITCPISSEPTDQLCVLKCQHTLSLNNLKKLKQKVCPKCREKFENENIRYLPQNSIYKNLYAKFFESGHILPSIELENSDQIMDNQYDSDDLDNSEVDPILTKKRKFINSIIKLGSNISLSSVFPRITKKQYPAYQNIIKEINEKHYEKAEYLCKEFLNFFPKSYSLRCILAYISRCLNNYEQAHLYLKKAIDLNPKRPVAFLIRGEIYFRQNKYRDAMDDLNKSIVHKAKLNNLYVILGNSYLLYDDYLLSKDYYYTYYTLKNYNIALENDSNNYLCLKSCAYCYEKQGDYLNTLKILDKLLNINEKDSLVLCYYGEILCNMIQYSKAISYFTKANIIDPENIHNLIKRAIAYYNIQEYDEVLSDLNKIIQLDPLNSSAYYLRSLTYYTKNDINNASISSEKYIKLSKLIKSDDRLAKIQLFHLEYLISDDSYKKFILKRINQELKGYVFNRTSSNSSFYELLFYIRYRICIELKKYREAMLVLDVLLLFDYKFASCIQLLQRYPDFYSYLFEIFKFGFYHNLAKFGITNEFSKYMYTKCKIYFISNLTNLNKKLSQFQESNSCSLLGQILCSKNGKLHLDFPPYLSTLENYYIWKINIKKILSKDCFIKYIYKNDYNYEDNYILKYKDISEIEGLGWIEYTLPTSTLTSRVSVDVNSIDMQMDYVRFKVDQSSVCDKIITCIPNVNLMDHILPDYHKICPNIPETYKDKYFSRKEMENLLDLKDILNNL</sequence>
<evidence type="ECO:0000256" key="6">
    <source>
        <dbReference type="PROSITE-ProRule" id="PRU10141"/>
    </source>
</evidence>
<dbReference type="InterPro" id="IPR051681">
    <property type="entry name" value="Ser/Thr_Kinases-Pseudokinases"/>
</dbReference>
<dbReference type="PROSITE" id="PS50011">
    <property type="entry name" value="PROTEIN_KINASE_DOM"/>
    <property type="match status" value="1"/>
</dbReference>
<keyword evidence="10" id="KW-1185">Reference proteome</keyword>
<dbReference type="Proteomes" id="UP000615446">
    <property type="component" value="Unassembled WGS sequence"/>
</dbReference>
<dbReference type="InterPro" id="IPR017441">
    <property type="entry name" value="Protein_kinase_ATP_BS"/>
</dbReference>
<proteinExistence type="predicted"/>
<dbReference type="InterPro" id="IPR013083">
    <property type="entry name" value="Znf_RING/FYVE/PHD"/>
</dbReference>
<dbReference type="InterPro" id="IPR019734">
    <property type="entry name" value="TPR_rpt"/>
</dbReference>
<feature type="repeat" description="TPR" evidence="5">
    <location>
        <begin position="1237"/>
        <end position="1270"/>
    </location>
</feature>
<evidence type="ECO:0000313" key="8">
    <source>
        <dbReference type="EMBL" id="GBC07923.1"/>
    </source>
</evidence>
<protein>
    <recommendedName>
        <fullName evidence="7">Protein kinase domain-containing protein</fullName>
    </recommendedName>
</protein>
<dbReference type="PRINTS" id="PR00109">
    <property type="entry name" value="TYRKINASE"/>
</dbReference>
<dbReference type="Gene3D" id="3.30.40.10">
    <property type="entry name" value="Zinc/RING finger domain, C3HC4 (zinc finger)"/>
    <property type="match status" value="1"/>
</dbReference>
<evidence type="ECO:0000313" key="9">
    <source>
        <dbReference type="EMBL" id="GES87381.1"/>
    </source>
</evidence>
<keyword evidence="5" id="KW-0802">TPR repeat</keyword>
<dbReference type="InterPro" id="IPR011990">
    <property type="entry name" value="TPR-like_helical_dom_sf"/>
</dbReference>
<evidence type="ECO:0000256" key="3">
    <source>
        <dbReference type="ARBA" id="ARBA00022777"/>
    </source>
</evidence>
<evidence type="ECO:0000313" key="10">
    <source>
        <dbReference type="Proteomes" id="UP000247702"/>
    </source>
</evidence>
<dbReference type="SUPFAM" id="SSF56112">
    <property type="entry name" value="Protein kinase-like (PK-like)"/>
    <property type="match status" value="1"/>
</dbReference>
<keyword evidence="2 6" id="KW-0547">Nucleotide-binding</keyword>
<evidence type="ECO:0000256" key="2">
    <source>
        <dbReference type="ARBA" id="ARBA00022741"/>
    </source>
</evidence>
<evidence type="ECO:0000256" key="4">
    <source>
        <dbReference type="ARBA" id="ARBA00022840"/>
    </source>
</evidence>
<dbReference type="OrthoDB" id="2383248at2759"/>
<dbReference type="Pfam" id="PF07714">
    <property type="entry name" value="PK_Tyr_Ser-Thr"/>
    <property type="match status" value="1"/>
</dbReference>
<dbReference type="InterPro" id="IPR001245">
    <property type="entry name" value="Ser-Thr/Tyr_kinase_cat_dom"/>
</dbReference>
<dbReference type="PANTHER" id="PTHR44329">
    <property type="entry name" value="SERINE/THREONINE-PROTEIN KINASE TNNI3K-RELATED"/>
    <property type="match status" value="1"/>
</dbReference>
<dbReference type="SUPFAM" id="SSF57850">
    <property type="entry name" value="RING/U-box"/>
    <property type="match status" value="1"/>
</dbReference>